<dbReference type="EMBL" id="VJVZ01000004">
    <property type="protein sequence ID" value="TRW25275.1"/>
    <property type="molecule type" value="Genomic_DNA"/>
</dbReference>
<feature type="domain" description="Transglutaminase-like" evidence="1">
    <location>
        <begin position="303"/>
        <end position="405"/>
    </location>
</feature>
<dbReference type="Gene3D" id="3.10.620.30">
    <property type="match status" value="1"/>
</dbReference>
<comment type="caution">
    <text evidence="2">The sequence shown here is derived from an EMBL/GenBank/DDBJ whole genome shotgun (WGS) entry which is preliminary data.</text>
</comment>
<dbReference type="OrthoDB" id="98874at2"/>
<dbReference type="InterPro" id="IPR038765">
    <property type="entry name" value="Papain-like_cys_pep_sf"/>
</dbReference>
<keyword evidence="3" id="KW-1185">Reference proteome</keyword>
<evidence type="ECO:0000313" key="2">
    <source>
        <dbReference type="EMBL" id="TRW25275.1"/>
    </source>
</evidence>
<evidence type="ECO:0000313" key="3">
    <source>
        <dbReference type="Proteomes" id="UP000320643"/>
    </source>
</evidence>
<dbReference type="Gene3D" id="2.60.120.1130">
    <property type="match status" value="1"/>
</dbReference>
<dbReference type="AlphaFoldDB" id="A0A552V467"/>
<organism evidence="2 3">
    <name type="scientific">Flavobacterium zepuense</name>
    <dbReference type="NCBI Taxonomy" id="2593302"/>
    <lineage>
        <taxon>Bacteria</taxon>
        <taxon>Pseudomonadati</taxon>
        <taxon>Bacteroidota</taxon>
        <taxon>Flavobacteriia</taxon>
        <taxon>Flavobacteriales</taxon>
        <taxon>Flavobacteriaceae</taxon>
        <taxon>Flavobacterium</taxon>
    </lineage>
</organism>
<reference evidence="2 3" key="1">
    <citation type="submission" date="2019-07" db="EMBL/GenBank/DDBJ databases">
        <title>Flavobacterium sp. nov., isolated from glacier ice.</title>
        <authorList>
            <person name="Liu Q."/>
            <person name="Xin Y.-H."/>
        </authorList>
    </citation>
    <scope>NUCLEOTIDE SEQUENCE [LARGE SCALE GENOMIC DNA]</scope>
    <source>
        <strain evidence="2 3">ZT4R6</strain>
    </source>
</reference>
<dbReference type="Pfam" id="PF01841">
    <property type="entry name" value="Transglut_core"/>
    <property type="match status" value="1"/>
</dbReference>
<dbReference type="Proteomes" id="UP000320643">
    <property type="component" value="Unassembled WGS sequence"/>
</dbReference>
<evidence type="ECO:0000259" key="1">
    <source>
        <dbReference type="Pfam" id="PF01841"/>
    </source>
</evidence>
<accession>A0A552V467</accession>
<dbReference type="InterPro" id="IPR002931">
    <property type="entry name" value="Transglutaminase-like"/>
</dbReference>
<sequence>MKNQLHTKTSLLITALFFIGWTAMAQEFKLGKVTKEELQEKVHPTDTSAAAAILHKRGKTYFVISDGYFEMVNEVEMRIKIYKKEGYKYATDKVTYYSGGKTLKVYFTDAYTYNLVGGTIEKTKLKSEGEFVEKVNAEVTRESITMPNVKEGSVIEYKYVLKTPYFMKFSDYYFQYDIPVNSVTYETTVPAYFDYKRYLSGYVKIDIPEQKVRGNTYGYNEVITNYSAKNVPALKDEAHVNNIDNYTSILKYELGTYTMQDGTKKKYSLDWQSMAKKVYEMELFGDQLKQTEYFEADLKNVLTPGMTPEAKMAAILSYVQNRMTWNEKKDYVCDKGIKKAYAAKTGNAAEINLMLTAMLRSAGLNADPVLISTRSNGVSLFPSLTAYNYVVAGVYYNESFVLLDATSKYTLPNQLPVRALNWLGRLIKPNGNTAEIDLVPKVVSKEIVFLTSELGKDGKLTGKIRDQYFDLYGYSFRENNSGSTTDTNVEKLEKQFPGMVVGDYKILNDDDLSKPVAEEFTFTHAAVADIIGDKMYINPLLFFAKRVNPFNQEKREYPIDFVYPTQDKFMITIKLPEGYTVESVPAPLSLAMEQGLGTFKYNVVVQNGQMQLTSIFDVNVPHIEPEFYNTLKDFYRKMIEKQNEKIVLKRI</sequence>
<dbReference type="SUPFAM" id="SSF54001">
    <property type="entry name" value="Cysteine proteinases"/>
    <property type="match status" value="1"/>
</dbReference>
<name>A0A552V467_9FLAO</name>
<dbReference type="Gene3D" id="2.60.40.3140">
    <property type="match status" value="1"/>
</dbReference>
<gene>
    <name evidence="2" type="ORF">FMM05_08190</name>
</gene>
<dbReference type="RefSeq" id="WP_143372856.1">
    <property type="nucleotide sequence ID" value="NZ_VJVZ01000004.1"/>
</dbReference>
<proteinExistence type="predicted"/>
<protein>
    <submittedName>
        <fullName evidence="2">DUF3857 domain-containing protein</fullName>
    </submittedName>
</protein>